<accession>A0A378PES7</accession>
<keyword evidence="2" id="KW-0472">Membrane</keyword>
<feature type="transmembrane region" description="Helical" evidence="2">
    <location>
        <begin position="169"/>
        <end position="188"/>
    </location>
</feature>
<keyword evidence="2" id="KW-0812">Transmembrane</keyword>
<name>A0A378PES7_9ACTO</name>
<organism evidence="3 4">
    <name type="scientific">Mobiluncus mulieris</name>
    <dbReference type="NCBI Taxonomy" id="2052"/>
    <lineage>
        <taxon>Bacteria</taxon>
        <taxon>Bacillati</taxon>
        <taxon>Actinomycetota</taxon>
        <taxon>Actinomycetes</taxon>
        <taxon>Actinomycetales</taxon>
        <taxon>Actinomycetaceae</taxon>
        <taxon>Mobiluncus</taxon>
    </lineage>
</organism>
<sequence>MTEVNRDDNQNPGKHPEENQETPIQSAADVDGRGLPDGSDGSLLVSPDASGTTGTTVDESEPDNAPGQPELHAIASIQQTLALIQENHLHLPLLIPDVEILKGLREDSPELYEKYLKAIDYEIETTRTERLKRFNIPAFYATCGQFLGFFAVIAVLGLSAYAVSMGAQWLAGILGVIDIVAVAAVFGANQKPKER</sequence>
<evidence type="ECO:0008006" key="5">
    <source>
        <dbReference type="Google" id="ProtNLM"/>
    </source>
</evidence>
<evidence type="ECO:0000256" key="2">
    <source>
        <dbReference type="SAM" id="Phobius"/>
    </source>
</evidence>
<dbReference type="AlphaFoldDB" id="A0A378PES7"/>
<feature type="compositionally biased region" description="Basic and acidic residues" evidence="1">
    <location>
        <begin position="1"/>
        <end position="18"/>
    </location>
</feature>
<gene>
    <name evidence="3" type="ORF">HHJ78_03555</name>
</gene>
<feature type="region of interest" description="Disordered" evidence="1">
    <location>
        <begin position="1"/>
        <end position="69"/>
    </location>
</feature>
<evidence type="ECO:0000313" key="3">
    <source>
        <dbReference type="EMBL" id="NMW64625.1"/>
    </source>
</evidence>
<keyword evidence="2" id="KW-1133">Transmembrane helix</keyword>
<dbReference type="EMBL" id="JABCUR010000002">
    <property type="protein sequence ID" value="NMW64625.1"/>
    <property type="molecule type" value="Genomic_DNA"/>
</dbReference>
<proteinExistence type="predicted"/>
<evidence type="ECO:0000313" key="4">
    <source>
        <dbReference type="Proteomes" id="UP000578252"/>
    </source>
</evidence>
<protein>
    <recommendedName>
        <fullName evidence="5">DUF2335 domain-containing protein</fullName>
    </recommendedName>
</protein>
<feature type="transmembrane region" description="Helical" evidence="2">
    <location>
        <begin position="138"/>
        <end position="163"/>
    </location>
</feature>
<evidence type="ECO:0000256" key="1">
    <source>
        <dbReference type="SAM" id="MobiDB-lite"/>
    </source>
</evidence>
<dbReference type="Proteomes" id="UP000578252">
    <property type="component" value="Unassembled WGS sequence"/>
</dbReference>
<dbReference type="RefSeq" id="WP_004016725.1">
    <property type="nucleotide sequence ID" value="NZ_JABCUR010000002.1"/>
</dbReference>
<comment type="caution">
    <text evidence="3">The sequence shown here is derived from an EMBL/GenBank/DDBJ whole genome shotgun (WGS) entry which is preliminary data.</text>
</comment>
<reference evidence="3 4" key="1">
    <citation type="submission" date="2020-04" db="EMBL/GenBank/DDBJ databases">
        <title>Antimicrobial susceptibility and clonality of vaginal-derived multi-drug resistant Mobiluncus isolates in China.</title>
        <authorList>
            <person name="Zhang X."/>
        </authorList>
    </citation>
    <scope>NUCLEOTIDE SEQUENCE [LARGE SCALE GENOMIC DNA]</scope>
    <source>
        <strain evidence="3 4">13</strain>
    </source>
</reference>